<feature type="transmembrane region" description="Helical" evidence="1">
    <location>
        <begin position="40"/>
        <end position="58"/>
    </location>
</feature>
<keyword evidence="3" id="KW-1185">Reference proteome</keyword>
<proteinExistence type="predicted"/>
<evidence type="ECO:0000256" key="1">
    <source>
        <dbReference type="SAM" id="Phobius"/>
    </source>
</evidence>
<gene>
    <name evidence="2" type="ORF">OG517_00775</name>
</gene>
<evidence type="ECO:0008006" key="4">
    <source>
        <dbReference type="Google" id="ProtNLM"/>
    </source>
</evidence>
<organism evidence="2 3">
    <name type="scientific">Streptomyces virginiae</name>
    <name type="common">Streptomyces cinnamonensis</name>
    <dbReference type="NCBI Taxonomy" id="1961"/>
    <lineage>
        <taxon>Bacteria</taxon>
        <taxon>Bacillati</taxon>
        <taxon>Actinomycetota</taxon>
        <taxon>Actinomycetes</taxon>
        <taxon>Kitasatosporales</taxon>
        <taxon>Streptomycetaceae</taxon>
        <taxon>Streptomyces</taxon>
    </lineage>
</organism>
<accession>A0ABZ1T4X6</accession>
<evidence type="ECO:0000313" key="2">
    <source>
        <dbReference type="EMBL" id="WUQ10103.1"/>
    </source>
</evidence>
<keyword evidence="1" id="KW-0472">Membrane</keyword>
<reference evidence="2" key="1">
    <citation type="submission" date="2022-10" db="EMBL/GenBank/DDBJ databases">
        <title>The complete genomes of actinobacterial strains from the NBC collection.</title>
        <authorList>
            <person name="Joergensen T.S."/>
            <person name="Alvarez Arevalo M."/>
            <person name="Sterndorff E.B."/>
            <person name="Faurdal D."/>
            <person name="Vuksanovic O."/>
            <person name="Mourched A.-S."/>
            <person name="Charusanti P."/>
            <person name="Shaw S."/>
            <person name="Blin K."/>
            <person name="Weber T."/>
        </authorList>
    </citation>
    <scope>NUCLEOTIDE SEQUENCE</scope>
    <source>
        <strain evidence="2">NBC_00248</strain>
    </source>
</reference>
<dbReference type="RefSeq" id="WP_328959667.1">
    <property type="nucleotide sequence ID" value="NZ_CP108090.1"/>
</dbReference>
<evidence type="ECO:0000313" key="3">
    <source>
        <dbReference type="Proteomes" id="UP001432039"/>
    </source>
</evidence>
<sequence length="161" mass="17257">MATEVELKRLLVDMADEAGPLDARRDRVVARVRRRRRVRTGAVGLAVLCLAGGGALTMQDVGGAAARPVAGESPRPGPSARICNDVPPPVPKPGTFSFGDTRSCQYIGLTLEAARELAAKEHRDLQIASRDGVNYGITYEFRTSRVVVTLIHDHVTTALIG</sequence>
<keyword evidence="1" id="KW-0812">Transmembrane</keyword>
<protein>
    <recommendedName>
        <fullName evidence="4">PepSY domain-containing protein</fullName>
    </recommendedName>
</protein>
<dbReference type="EMBL" id="CP108090">
    <property type="protein sequence ID" value="WUQ10103.1"/>
    <property type="molecule type" value="Genomic_DNA"/>
</dbReference>
<dbReference type="Proteomes" id="UP001432039">
    <property type="component" value="Chromosome"/>
</dbReference>
<keyword evidence="1" id="KW-1133">Transmembrane helix</keyword>
<name>A0ABZ1T4X6_STRVG</name>